<dbReference type="EMBL" id="JAKJXO020000013">
    <property type="protein sequence ID" value="KAL1596989.1"/>
    <property type="molecule type" value="Genomic_DNA"/>
</dbReference>
<evidence type="ECO:0000313" key="1">
    <source>
        <dbReference type="EMBL" id="KAL1596989.1"/>
    </source>
</evidence>
<evidence type="ECO:0000313" key="2">
    <source>
        <dbReference type="Proteomes" id="UP001521785"/>
    </source>
</evidence>
<dbReference type="Proteomes" id="UP001521785">
    <property type="component" value="Unassembled WGS sequence"/>
</dbReference>
<accession>A0ABR3QXU6</accession>
<name>A0ABR3QXU6_9PLEO</name>
<protein>
    <submittedName>
        <fullName evidence="1">Uncharacterized protein</fullName>
    </submittedName>
</protein>
<sequence length="142" mass="15906">MALLDARKNSEYRSQRFRYVRVNGAFTESDQNRSLWFYAEARKLHGMSEARTLELGEQYRDVCQTFVVKPGGVATQGAWAMECVGKMLGDGMVIGHETLGAFVADLVVRGEEEEGTISNKRMVEKGSTLLRDRAKGEAHTDQ</sequence>
<proteinExistence type="predicted"/>
<organism evidence="1 2">
    <name type="scientific">Paraconiothyrium brasiliense</name>
    <dbReference type="NCBI Taxonomy" id="300254"/>
    <lineage>
        <taxon>Eukaryota</taxon>
        <taxon>Fungi</taxon>
        <taxon>Dikarya</taxon>
        <taxon>Ascomycota</taxon>
        <taxon>Pezizomycotina</taxon>
        <taxon>Dothideomycetes</taxon>
        <taxon>Pleosporomycetidae</taxon>
        <taxon>Pleosporales</taxon>
        <taxon>Massarineae</taxon>
        <taxon>Didymosphaeriaceae</taxon>
        <taxon>Paraconiothyrium</taxon>
    </lineage>
</organism>
<reference evidence="1 2" key="1">
    <citation type="submission" date="2024-02" db="EMBL/GenBank/DDBJ databases">
        <title>De novo assembly and annotation of 12 fungi associated with fruit tree decline syndrome in Ontario, Canada.</title>
        <authorList>
            <person name="Sulman M."/>
            <person name="Ellouze W."/>
            <person name="Ilyukhin E."/>
        </authorList>
    </citation>
    <scope>NUCLEOTIDE SEQUENCE [LARGE SCALE GENOMIC DNA]</scope>
    <source>
        <strain evidence="1 2">M42-189</strain>
    </source>
</reference>
<gene>
    <name evidence="1" type="ORF">SLS60_008571</name>
</gene>
<keyword evidence="2" id="KW-1185">Reference proteome</keyword>
<comment type="caution">
    <text evidence="1">The sequence shown here is derived from an EMBL/GenBank/DDBJ whole genome shotgun (WGS) entry which is preliminary data.</text>
</comment>